<protein>
    <submittedName>
        <fullName evidence="1">Uncharacterized protein</fullName>
    </submittedName>
</protein>
<keyword evidence="2" id="KW-1185">Reference proteome</keyword>
<name>A0ACC2EU99_DIPCM</name>
<gene>
    <name evidence="1" type="ORF">O6H91_01G105500</name>
</gene>
<reference evidence="2" key="1">
    <citation type="journal article" date="2024" name="Proc. Natl. Acad. Sci. U.S.A.">
        <title>Extraordinary preservation of gene collinearity over three hundred million years revealed in homosporous lycophytes.</title>
        <authorList>
            <person name="Li C."/>
            <person name="Wickell D."/>
            <person name="Kuo L.Y."/>
            <person name="Chen X."/>
            <person name="Nie B."/>
            <person name="Liao X."/>
            <person name="Peng D."/>
            <person name="Ji J."/>
            <person name="Jenkins J."/>
            <person name="Williams M."/>
            <person name="Shu S."/>
            <person name="Plott C."/>
            <person name="Barry K."/>
            <person name="Rajasekar S."/>
            <person name="Grimwood J."/>
            <person name="Han X."/>
            <person name="Sun S."/>
            <person name="Hou Z."/>
            <person name="He W."/>
            <person name="Dai G."/>
            <person name="Sun C."/>
            <person name="Schmutz J."/>
            <person name="Leebens-Mack J.H."/>
            <person name="Li F.W."/>
            <person name="Wang L."/>
        </authorList>
    </citation>
    <scope>NUCLEOTIDE SEQUENCE [LARGE SCALE GENOMIC DNA]</scope>
    <source>
        <strain evidence="2">cv. PW_Plant_1</strain>
    </source>
</reference>
<organism evidence="1 2">
    <name type="scientific">Diphasiastrum complanatum</name>
    <name type="common">Issler's clubmoss</name>
    <name type="synonym">Lycopodium complanatum</name>
    <dbReference type="NCBI Taxonomy" id="34168"/>
    <lineage>
        <taxon>Eukaryota</taxon>
        <taxon>Viridiplantae</taxon>
        <taxon>Streptophyta</taxon>
        <taxon>Embryophyta</taxon>
        <taxon>Tracheophyta</taxon>
        <taxon>Lycopodiopsida</taxon>
        <taxon>Lycopodiales</taxon>
        <taxon>Lycopodiaceae</taxon>
        <taxon>Lycopodioideae</taxon>
        <taxon>Diphasiastrum</taxon>
    </lineage>
</organism>
<comment type="caution">
    <text evidence="1">The sequence shown here is derived from an EMBL/GenBank/DDBJ whole genome shotgun (WGS) entry which is preliminary data.</text>
</comment>
<dbReference type="EMBL" id="CM055092">
    <property type="protein sequence ID" value="KAJ7570058.1"/>
    <property type="molecule type" value="Genomic_DNA"/>
</dbReference>
<accession>A0ACC2EU99</accession>
<sequence length="121" mass="13137">MKGRENLLATHHSPSTMLIALLFGLLLLAFLQESNANTDAFFNGKGVRTQFLQDSAPSATIDCASKCDYRCSKASRHKLCINYCNMCCGKCNCVPSGTSGNKQECPCYNDMKNSEGGPKCP</sequence>
<evidence type="ECO:0000313" key="1">
    <source>
        <dbReference type="EMBL" id="KAJ7570058.1"/>
    </source>
</evidence>
<evidence type="ECO:0000313" key="2">
    <source>
        <dbReference type="Proteomes" id="UP001162992"/>
    </source>
</evidence>
<dbReference type="Proteomes" id="UP001162992">
    <property type="component" value="Chromosome 1"/>
</dbReference>
<proteinExistence type="predicted"/>